<evidence type="ECO:0000313" key="1">
    <source>
        <dbReference type="EnsemblMetazoa" id="Aqu2.1.14371_001"/>
    </source>
</evidence>
<reference evidence="1" key="1">
    <citation type="submission" date="2017-05" db="UniProtKB">
        <authorList>
            <consortium name="EnsemblMetazoa"/>
        </authorList>
    </citation>
    <scope>IDENTIFICATION</scope>
</reference>
<dbReference type="EnsemblMetazoa" id="Aqu2.1.14371_001">
    <property type="protein sequence ID" value="Aqu2.1.14371_001"/>
    <property type="gene ID" value="Aqu2.1.14371"/>
</dbReference>
<protein>
    <submittedName>
        <fullName evidence="1">Uncharacterized protein</fullName>
    </submittedName>
</protein>
<dbReference type="AlphaFoldDB" id="A0A1X7TI89"/>
<dbReference type="OrthoDB" id="10063305at2759"/>
<name>A0A1X7TI89_AMPQE</name>
<proteinExistence type="predicted"/>
<sequence length="291" mass="33899">DSLEKYFGRQRQRGCVNKNPSCHQFSQNSNALRMVNTIKIDTHRGNVHTRSEFKDLPMISTEPPPKRKRTTLQSQVSKTTIKTKVTILSIVTNAIKDKGFSISSAEARHAKLAEEMNEWLLKDDAEKYDLFLQSLFNLWITSVPPSNSKIREAIWICFSLYTSSSEYRNFWSCLYTDAKIEGSNILSFYLIFFYFTHHWIEVYPTRSSPYIVDKMSHLSPDEENALWYVGGYIIRKIRNKLLKIQDILNTFIKNYDQNHNTTAQDTSTELENEWFNAINRGGLINCTNGFY</sequence>
<dbReference type="InParanoid" id="A0A1X7TI89"/>
<organism evidence="1">
    <name type="scientific">Amphimedon queenslandica</name>
    <name type="common">Sponge</name>
    <dbReference type="NCBI Taxonomy" id="400682"/>
    <lineage>
        <taxon>Eukaryota</taxon>
        <taxon>Metazoa</taxon>
        <taxon>Porifera</taxon>
        <taxon>Demospongiae</taxon>
        <taxon>Heteroscleromorpha</taxon>
        <taxon>Haplosclerida</taxon>
        <taxon>Niphatidae</taxon>
        <taxon>Amphimedon</taxon>
    </lineage>
</organism>
<accession>A0A1X7TI89</accession>